<dbReference type="EC" id="2.1.1.173" evidence="6"/>
<dbReference type="PIRSF" id="PIRSF037618">
    <property type="entry name" value="RNA_Mtase_bacteria_prd"/>
    <property type="match status" value="1"/>
</dbReference>
<organism evidence="9 10">
    <name type="scientific">Candidatus Endonucleibacter bathymodioli</name>
    <dbReference type="NCBI Taxonomy" id="539814"/>
    <lineage>
        <taxon>Bacteria</taxon>
        <taxon>Pseudomonadati</taxon>
        <taxon>Pseudomonadota</taxon>
        <taxon>Gammaproteobacteria</taxon>
        <taxon>Oceanospirillales</taxon>
        <taxon>Endozoicomonadaceae</taxon>
        <taxon>Candidatus Endonucleibacter</taxon>
    </lineage>
</organism>
<dbReference type="PROSITE" id="PS00092">
    <property type="entry name" value="N6_MTASE"/>
    <property type="match status" value="1"/>
</dbReference>
<comment type="function">
    <text evidence="6">Specifically methylates the guanine in position 2445 (m2G2445) and the guanine in position 2069 (m7G2069) of 23S rRNA.</text>
</comment>
<dbReference type="Pfam" id="PF01170">
    <property type="entry name" value="UPF0020"/>
    <property type="match status" value="1"/>
</dbReference>
<evidence type="ECO:0000256" key="7">
    <source>
        <dbReference type="PROSITE-ProRule" id="PRU00529"/>
    </source>
</evidence>
<comment type="catalytic activity">
    <reaction evidence="6">
        <text>guanosine(2069) in 23S rRNA + S-adenosyl-L-methionine = N(2)-methylguanosine(2069) in 23S rRNA + S-adenosyl-L-homocysteine + H(+)</text>
        <dbReference type="Rhea" id="RHEA:43772"/>
        <dbReference type="Rhea" id="RHEA-COMP:10688"/>
        <dbReference type="Rhea" id="RHEA-COMP:10689"/>
        <dbReference type="ChEBI" id="CHEBI:15378"/>
        <dbReference type="ChEBI" id="CHEBI:57856"/>
        <dbReference type="ChEBI" id="CHEBI:59789"/>
        <dbReference type="ChEBI" id="CHEBI:74269"/>
        <dbReference type="ChEBI" id="CHEBI:74481"/>
        <dbReference type="EC" id="2.1.1.264"/>
    </reaction>
</comment>
<gene>
    <name evidence="9" type="primary">rlmKL</name>
    <name evidence="6" type="synonym">rlmL</name>
    <name evidence="9" type="ORF">QS748_07340</name>
</gene>
<evidence type="ECO:0000256" key="4">
    <source>
        <dbReference type="ARBA" id="ARBA00022679"/>
    </source>
</evidence>
<dbReference type="Pfam" id="PF02926">
    <property type="entry name" value="THUMP"/>
    <property type="match status" value="1"/>
</dbReference>
<dbReference type="Pfam" id="PF22020">
    <property type="entry name" value="RlmL_1st"/>
    <property type="match status" value="1"/>
</dbReference>
<evidence type="ECO:0000256" key="5">
    <source>
        <dbReference type="ARBA" id="ARBA00022691"/>
    </source>
</evidence>
<dbReference type="EMBL" id="JASXSV010000009">
    <property type="protein sequence ID" value="MDP0589002.1"/>
    <property type="molecule type" value="Genomic_DNA"/>
</dbReference>
<dbReference type="SMART" id="SM00981">
    <property type="entry name" value="THUMP"/>
    <property type="match status" value="1"/>
</dbReference>
<dbReference type="InterPro" id="IPR002052">
    <property type="entry name" value="DNA_methylase_N6_adenine_CS"/>
</dbReference>
<sequence length="724" mass="81851">MSSTSFSLFASCPKGLESLLAQELAQLKVESIKETVAGVSFEGSMELAYRSCLWSRLASRILFRLDKVTASTRENLYNGVQKIDWSDHFGELDSFRVDFSGIMPSIQHSLYGAQVVKDAIVDQFRDRFGWRPAVNVTKPDIKVNVHARNETAYISIDLSGQSLHQRGYRLEAGEAPLKENLAAAILLRAGWPEIAKQGKALVDPLCGSGTFLIEGAMMAADIAPGLLRTRYGFDKWLGHIPQIWLTVLTEAKERRTAGLASKLPAIVGYDGAPKVIGQARANIERAGVKSIVSVKQQELTSLAFDNMEQGLIVTNPPYGERLGNEDSLVYFYRHLGENLKNQCAGWQAAIFSGSPELCRNMGLTPRKQYSLFNGRLPCKLFLYDIHDRKPEAIRPIKETQKPVFLGSPGAMMLANRLTKNLRVLGKWARKQGIECYRLYDADMPEYASAIDIYGDWAHVQEYSAPSSIDPEKAQQRLQETLLVIANVLGIPQSHVVCKRRERQSGTNQYRRQAETDEMLEVKEGNCHLLVNLKDYLDTGLFLDHRLIRQRIYREAEGKDFLNLFCYTATASVHAGVGGAASTTSVDMSNNYLLWGRKNLSLNGLSDRKHRLERANCMEWLESEKRQYDFIFMDPPTFSNSKRMKEDFDVQRDHGKLIELAMLRLRKGGTLYFSNNFREFKLNGTMEKKNDVLEITSSTIDKDFKRKRSIHRSWAICHSSPSFKV</sequence>
<comment type="subcellular location">
    <subcellularLocation>
        <location evidence="6">Cytoplasm</location>
    </subcellularLocation>
</comment>
<evidence type="ECO:0000256" key="3">
    <source>
        <dbReference type="ARBA" id="ARBA00022603"/>
    </source>
</evidence>
<dbReference type="PROSITE" id="PS51165">
    <property type="entry name" value="THUMP"/>
    <property type="match status" value="1"/>
</dbReference>
<dbReference type="InterPro" id="IPR029063">
    <property type="entry name" value="SAM-dependent_MTases_sf"/>
</dbReference>
<dbReference type="AlphaFoldDB" id="A0AA90SD90"/>
<dbReference type="InterPro" id="IPR053943">
    <property type="entry name" value="RlmKL-like_Mtase_CS"/>
</dbReference>
<dbReference type="InterPro" id="IPR054170">
    <property type="entry name" value="RlmL_1st"/>
</dbReference>
<dbReference type="GO" id="GO:0003723">
    <property type="term" value="F:RNA binding"/>
    <property type="evidence" value="ECO:0007669"/>
    <property type="project" value="UniProtKB-UniRule"/>
</dbReference>
<dbReference type="PROSITE" id="PS01261">
    <property type="entry name" value="UPF0020"/>
    <property type="match status" value="1"/>
</dbReference>
<dbReference type="PANTHER" id="PTHR47313:SF1">
    <property type="entry name" value="RIBOSOMAL RNA LARGE SUBUNIT METHYLTRANSFERASE K_L"/>
    <property type="match status" value="1"/>
</dbReference>
<protein>
    <recommendedName>
        <fullName evidence="6">Ribosomal RNA large subunit methyltransferase K/L</fullName>
    </recommendedName>
    <domain>
        <recommendedName>
            <fullName evidence="6">23S rRNA m2G2445 methyltransferase</fullName>
            <ecNumber evidence="6">2.1.1.173</ecNumber>
        </recommendedName>
        <alternativeName>
            <fullName evidence="6">rRNA (guanine-N(2)-)-methyltransferase RlmL</fullName>
        </alternativeName>
    </domain>
    <domain>
        <recommendedName>
            <fullName evidence="6">23S rRNA m7G2069 methyltransferase</fullName>
            <ecNumber evidence="6">2.1.1.264</ecNumber>
        </recommendedName>
        <alternativeName>
            <fullName evidence="6">rRNA (guanine-N(7)-)-methyltransferase RlmK</fullName>
        </alternativeName>
    </domain>
</protein>
<keyword evidence="3 6" id="KW-0489">Methyltransferase</keyword>
<dbReference type="GO" id="GO:0005737">
    <property type="term" value="C:cytoplasm"/>
    <property type="evidence" value="ECO:0007669"/>
    <property type="project" value="UniProtKB-SubCell"/>
</dbReference>
<evidence type="ECO:0000313" key="10">
    <source>
        <dbReference type="Proteomes" id="UP001178148"/>
    </source>
</evidence>
<dbReference type="InterPro" id="IPR004114">
    <property type="entry name" value="THUMP_dom"/>
</dbReference>
<name>A0AA90SD90_9GAMM</name>
<dbReference type="InterPro" id="IPR019614">
    <property type="entry name" value="SAM-dep_methyl-trfase"/>
</dbReference>
<dbReference type="CDD" id="cd02440">
    <property type="entry name" value="AdoMet_MTases"/>
    <property type="match status" value="1"/>
</dbReference>
<dbReference type="SUPFAM" id="SSF53335">
    <property type="entry name" value="S-adenosyl-L-methionine-dependent methyltransferases"/>
    <property type="match status" value="2"/>
</dbReference>
<dbReference type="InterPro" id="IPR017244">
    <property type="entry name" value="23SrRNA_methyltr_KL"/>
</dbReference>
<evidence type="ECO:0000256" key="1">
    <source>
        <dbReference type="ARBA" id="ARBA00022490"/>
    </source>
</evidence>
<reference evidence="9 10" key="1">
    <citation type="journal article" date="2023" name="bioRxiv">
        <title>An intranuclear bacterial parasite of deep-sea mussels expresses apoptosis inhibitors acquired from its host.</title>
        <authorList>
            <person name="Gonzalez Porras M.A."/>
            <person name="Assie A."/>
            <person name="Tietjen M."/>
            <person name="Violette M."/>
            <person name="Kleiner M."/>
            <person name="Gruber-Vodicka H."/>
            <person name="Dubilier N."/>
            <person name="Leisch N."/>
        </authorList>
    </citation>
    <scope>NUCLEOTIDE SEQUENCE [LARGE SCALE GENOMIC DNA]</scope>
    <source>
        <strain evidence="9">IAP13</strain>
    </source>
</reference>
<evidence type="ECO:0000259" key="8">
    <source>
        <dbReference type="PROSITE" id="PS51165"/>
    </source>
</evidence>
<keyword evidence="1 6" id="KW-0963">Cytoplasm</keyword>
<comment type="similarity">
    <text evidence="6">Belongs to the methyltransferase superfamily. RlmKL family.</text>
</comment>
<dbReference type="NCBIfam" id="NF008748">
    <property type="entry name" value="PRK11783.1"/>
    <property type="match status" value="1"/>
</dbReference>
<feature type="domain" description="THUMP" evidence="8">
    <location>
        <begin position="47"/>
        <end position="158"/>
    </location>
</feature>
<dbReference type="Proteomes" id="UP001178148">
    <property type="component" value="Unassembled WGS sequence"/>
</dbReference>
<keyword evidence="4 6" id="KW-0808">Transferase</keyword>
<dbReference type="Gene3D" id="3.40.50.150">
    <property type="entry name" value="Vaccinia Virus protein VP39"/>
    <property type="match status" value="2"/>
</dbReference>
<dbReference type="GO" id="GO:0070043">
    <property type="term" value="F:rRNA (guanine-N7-)-methyltransferase activity"/>
    <property type="evidence" value="ECO:0007669"/>
    <property type="project" value="UniProtKB-UniRule"/>
</dbReference>
<dbReference type="GO" id="GO:0052915">
    <property type="term" value="F:23S rRNA (guanine(2445)-N(2))-methyltransferase activity"/>
    <property type="evidence" value="ECO:0007669"/>
    <property type="project" value="UniProtKB-UniRule"/>
</dbReference>
<evidence type="ECO:0000256" key="6">
    <source>
        <dbReference type="HAMAP-Rule" id="MF_01858"/>
    </source>
</evidence>
<keyword evidence="2 6" id="KW-0698">rRNA processing</keyword>
<accession>A0AA90SD90</accession>
<proteinExistence type="inferred from homology"/>
<evidence type="ECO:0000256" key="2">
    <source>
        <dbReference type="ARBA" id="ARBA00022552"/>
    </source>
</evidence>
<keyword evidence="10" id="KW-1185">Reference proteome</keyword>
<dbReference type="InterPro" id="IPR000241">
    <property type="entry name" value="RlmKL-like_Mtase"/>
</dbReference>
<keyword evidence="7" id="KW-0694">RNA-binding</keyword>
<comment type="caution">
    <text evidence="9">The sequence shown here is derived from an EMBL/GenBank/DDBJ whole genome shotgun (WGS) entry which is preliminary data.</text>
</comment>
<dbReference type="CDD" id="cd11715">
    <property type="entry name" value="THUMP_AdoMetMT"/>
    <property type="match status" value="1"/>
</dbReference>
<dbReference type="Gene3D" id="3.30.750.80">
    <property type="entry name" value="RNA methyltransferase domain (HRMD) like"/>
    <property type="match status" value="1"/>
</dbReference>
<dbReference type="EC" id="2.1.1.264" evidence="6"/>
<keyword evidence="5 6" id="KW-0949">S-adenosyl-L-methionine</keyword>
<comment type="catalytic activity">
    <reaction evidence="6">
        <text>guanosine(2445) in 23S rRNA + S-adenosyl-L-methionine = N(2)-methylguanosine(2445) in 23S rRNA + S-adenosyl-L-homocysteine + H(+)</text>
        <dbReference type="Rhea" id="RHEA:42740"/>
        <dbReference type="Rhea" id="RHEA-COMP:10215"/>
        <dbReference type="Rhea" id="RHEA-COMP:10216"/>
        <dbReference type="ChEBI" id="CHEBI:15378"/>
        <dbReference type="ChEBI" id="CHEBI:57856"/>
        <dbReference type="ChEBI" id="CHEBI:59789"/>
        <dbReference type="ChEBI" id="CHEBI:74269"/>
        <dbReference type="ChEBI" id="CHEBI:74481"/>
        <dbReference type="EC" id="2.1.1.173"/>
    </reaction>
</comment>
<dbReference type="Pfam" id="PF10672">
    <property type="entry name" value="Methyltrans_SAM"/>
    <property type="match status" value="1"/>
</dbReference>
<dbReference type="HAMAP" id="MF_01858">
    <property type="entry name" value="23SrRNA_methyltr_KL"/>
    <property type="match status" value="1"/>
</dbReference>
<evidence type="ECO:0000313" key="9">
    <source>
        <dbReference type="EMBL" id="MDP0589002.1"/>
    </source>
</evidence>
<dbReference type="Gene3D" id="3.30.2130.30">
    <property type="match status" value="1"/>
</dbReference>
<dbReference type="PANTHER" id="PTHR47313">
    <property type="entry name" value="RIBOSOMAL RNA LARGE SUBUNIT METHYLTRANSFERASE K/L"/>
    <property type="match status" value="1"/>
</dbReference>